<dbReference type="InterPro" id="IPR005490">
    <property type="entry name" value="LD_TPept_cat_dom"/>
</dbReference>
<sequence>MKREDLVLTPQGIRFRNRIFPCSIGRSGVTSAKAEGDKATPIGVHRVTGLWYRADRLARPAGWARPIGPRDLWCDESDHAAYNHHCLAPLAASHEKMRRADPLYDVVLTTDWNWPDAVAGRGSAIFLHQWRRPGYGTEGCIAFARQDLLWILRHIGPGTKVIVPGPARLA</sequence>
<dbReference type="Proteomes" id="UP001165641">
    <property type="component" value="Unassembled WGS sequence"/>
</dbReference>
<evidence type="ECO:0000256" key="5">
    <source>
        <dbReference type="ARBA" id="ARBA00022984"/>
    </source>
</evidence>
<dbReference type="Pfam" id="PF03734">
    <property type="entry name" value="YkuD"/>
    <property type="match status" value="1"/>
</dbReference>
<keyword evidence="5 7" id="KW-0573">Peptidoglycan synthesis</keyword>
<gene>
    <name evidence="9" type="ORF">PAF17_15545</name>
</gene>
<evidence type="ECO:0000313" key="9">
    <source>
        <dbReference type="EMBL" id="MDB6178907.1"/>
    </source>
</evidence>
<proteinExistence type="inferred from homology"/>
<feature type="active site" description="Proton donor/acceptor" evidence="7">
    <location>
        <position position="128"/>
    </location>
</feature>
<keyword evidence="10" id="KW-1185">Reference proteome</keyword>
<dbReference type="RefSeq" id="WP_271890021.1">
    <property type="nucleotide sequence ID" value="NZ_JAQBIE010000022.1"/>
</dbReference>
<evidence type="ECO:0000256" key="4">
    <source>
        <dbReference type="ARBA" id="ARBA00022960"/>
    </source>
</evidence>
<dbReference type="InterPro" id="IPR038063">
    <property type="entry name" value="Transpep_catalytic_dom"/>
</dbReference>
<organism evidence="9 10">
    <name type="scientific">Paracoccus onchidii</name>
    <dbReference type="NCBI Taxonomy" id="3017813"/>
    <lineage>
        <taxon>Bacteria</taxon>
        <taxon>Pseudomonadati</taxon>
        <taxon>Pseudomonadota</taxon>
        <taxon>Alphaproteobacteria</taxon>
        <taxon>Rhodobacterales</taxon>
        <taxon>Paracoccaceae</taxon>
        <taxon>Paracoccus</taxon>
    </lineage>
</organism>
<dbReference type="PANTHER" id="PTHR38589">
    <property type="entry name" value="BLR0621 PROTEIN"/>
    <property type="match status" value="1"/>
</dbReference>
<evidence type="ECO:0000256" key="3">
    <source>
        <dbReference type="ARBA" id="ARBA00022679"/>
    </source>
</evidence>
<evidence type="ECO:0000256" key="6">
    <source>
        <dbReference type="ARBA" id="ARBA00023316"/>
    </source>
</evidence>
<dbReference type="PANTHER" id="PTHR38589:SF1">
    <property type="entry name" value="BLR0621 PROTEIN"/>
    <property type="match status" value="1"/>
</dbReference>
<dbReference type="CDD" id="cd16913">
    <property type="entry name" value="YkuD_like"/>
    <property type="match status" value="1"/>
</dbReference>
<keyword evidence="4 7" id="KW-0133">Cell shape</keyword>
<comment type="similarity">
    <text evidence="2">Belongs to the YkuD family.</text>
</comment>
<dbReference type="Gene3D" id="2.40.440.10">
    <property type="entry name" value="L,D-transpeptidase catalytic domain-like"/>
    <property type="match status" value="1"/>
</dbReference>
<evidence type="ECO:0000256" key="7">
    <source>
        <dbReference type="PROSITE-ProRule" id="PRU01373"/>
    </source>
</evidence>
<name>A0ABT4ZII9_9RHOB</name>
<evidence type="ECO:0000259" key="8">
    <source>
        <dbReference type="PROSITE" id="PS52029"/>
    </source>
</evidence>
<evidence type="ECO:0000256" key="1">
    <source>
        <dbReference type="ARBA" id="ARBA00004752"/>
    </source>
</evidence>
<reference evidence="9" key="1">
    <citation type="submission" date="2022-12" db="EMBL/GenBank/DDBJ databases">
        <title>Paracoccus onchidii sp. nov., isolated from a marine invertebrate from the South China Sea.</title>
        <authorList>
            <person name="Xu S."/>
            <person name="Liu Z."/>
            <person name="Xu Y."/>
        </authorList>
    </citation>
    <scope>NUCLEOTIDE SEQUENCE</scope>
    <source>
        <strain evidence="9">Z330</strain>
    </source>
</reference>
<evidence type="ECO:0000313" key="10">
    <source>
        <dbReference type="Proteomes" id="UP001165641"/>
    </source>
</evidence>
<comment type="caution">
    <text evidence="9">The sequence shown here is derived from an EMBL/GenBank/DDBJ whole genome shotgun (WGS) entry which is preliminary data.</text>
</comment>
<feature type="domain" description="L,D-TPase catalytic" evidence="8">
    <location>
        <begin position="1"/>
        <end position="164"/>
    </location>
</feature>
<feature type="active site" description="Nucleophile" evidence="7">
    <location>
        <position position="140"/>
    </location>
</feature>
<evidence type="ECO:0000256" key="2">
    <source>
        <dbReference type="ARBA" id="ARBA00005992"/>
    </source>
</evidence>
<comment type="pathway">
    <text evidence="1 7">Cell wall biogenesis; peptidoglycan biosynthesis.</text>
</comment>
<keyword evidence="3" id="KW-0808">Transferase</keyword>
<dbReference type="PROSITE" id="PS52029">
    <property type="entry name" value="LD_TPASE"/>
    <property type="match status" value="1"/>
</dbReference>
<keyword evidence="6 7" id="KW-0961">Cell wall biogenesis/degradation</keyword>
<accession>A0ABT4ZII9</accession>
<dbReference type="EMBL" id="JAQBIE010000022">
    <property type="protein sequence ID" value="MDB6178907.1"/>
    <property type="molecule type" value="Genomic_DNA"/>
</dbReference>
<protein>
    <submittedName>
        <fullName evidence="9">L,D-transpeptidase family protein</fullName>
    </submittedName>
</protein>
<dbReference type="SUPFAM" id="SSF141523">
    <property type="entry name" value="L,D-transpeptidase catalytic domain-like"/>
    <property type="match status" value="1"/>
</dbReference>